<evidence type="ECO:0000313" key="3">
    <source>
        <dbReference type="Proteomes" id="UP001562354"/>
    </source>
</evidence>
<dbReference type="EMBL" id="JBFMKM010000014">
    <property type="protein sequence ID" value="KAL1297692.1"/>
    <property type="molecule type" value="Genomic_DNA"/>
</dbReference>
<feature type="compositionally biased region" description="Basic and acidic residues" evidence="1">
    <location>
        <begin position="32"/>
        <end position="43"/>
    </location>
</feature>
<dbReference type="Proteomes" id="UP001562354">
    <property type="component" value="Unassembled WGS sequence"/>
</dbReference>
<sequence>MSHSVAVQPQGRKPSVWGKMFDGLKINSKNVKRNEEVETRPHENVGSIDMSKSSAVDKTTSTIHRRNNSTATKASVAAVSIQSSTSRAGSVASISSRRSSRKWWRSSNPEDELPPVPTIDLKYTEVSPMSQAASRKNSYVPRNAAGSFLRTTTPAPKSTQDDLDEVARRLSASGAAASINPLQVKAIESRKDSHVQPEMYGMSSMSGICDILEVEEPVIEKNSVRSASPHSQGAARQDSAKGSPELTVIKNANQRDPSLHELCA</sequence>
<feature type="compositionally biased region" description="Low complexity" evidence="1">
    <location>
        <begin position="69"/>
        <end position="97"/>
    </location>
</feature>
<evidence type="ECO:0000256" key="1">
    <source>
        <dbReference type="SAM" id="MobiDB-lite"/>
    </source>
</evidence>
<dbReference type="GeneID" id="95979940"/>
<feature type="region of interest" description="Disordered" evidence="1">
    <location>
        <begin position="220"/>
        <end position="264"/>
    </location>
</feature>
<dbReference type="RefSeq" id="XP_069197374.1">
    <property type="nucleotide sequence ID" value="XM_069346164.1"/>
</dbReference>
<protein>
    <submittedName>
        <fullName evidence="2">Uncharacterized protein</fullName>
    </submittedName>
</protein>
<feature type="region of interest" description="Disordered" evidence="1">
    <location>
        <begin position="24"/>
        <end position="117"/>
    </location>
</feature>
<evidence type="ECO:0000313" key="2">
    <source>
        <dbReference type="EMBL" id="KAL1297692.1"/>
    </source>
</evidence>
<name>A0ABR3P4I6_9PEZI</name>
<organism evidence="2 3">
    <name type="scientific">Neodothiora populina</name>
    <dbReference type="NCBI Taxonomy" id="2781224"/>
    <lineage>
        <taxon>Eukaryota</taxon>
        <taxon>Fungi</taxon>
        <taxon>Dikarya</taxon>
        <taxon>Ascomycota</taxon>
        <taxon>Pezizomycotina</taxon>
        <taxon>Dothideomycetes</taxon>
        <taxon>Dothideomycetidae</taxon>
        <taxon>Dothideales</taxon>
        <taxon>Dothioraceae</taxon>
        <taxon>Neodothiora</taxon>
    </lineage>
</organism>
<comment type="caution">
    <text evidence="2">The sequence shown here is derived from an EMBL/GenBank/DDBJ whole genome shotgun (WGS) entry which is preliminary data.</text>
</comment>
<keyword evidence="3" id="KW-1185">Reference proteome</keyword>
<proteinExistence type="predicted"/>
<gene>
    <name evidence="2" type="ORF">AAFC00_006241</name>
</gene>
<reference evidence="2 3" key="1">
    <citation type="submission" date="2024-07" db="EMBL/GenBank/DDBJ databases">
        <title>Draft sequence of the Neodothiora populina.</title>
        <authorList>
            <person name="Drown D.D."/>
            <person name="Schuette U.S."/>
            <person name="Buechlein A.B."/>
            <person name="Rusch D.R."/>
            <person name="Winton L.W."/>
            <person name="Adams G.A."/>
        </authorList>
    </citation>
    <scope>NUCLEOTIDE SEQUENCE [LARGE SCALE GENOMIC DNA]</scope>
    <source>
        <strain evidence="2 3">CPC 39397</strain>
    </source>
</reference>
<accession>A0ABR3P4I6</accession>
<feature type="compositionally biased region" description="Polar residues" evidence="1">
    <location>
        <begin position="50"/>
        <end position="62"/>
    </location>
</feature>